<reference evidence="4" key="1">
    <citation type="submission" date="2015-12" db="EMBL/GenBank/DDBJ databases">
        <title>Update maize B73 reference genome by single molecule sequencing technologies.</title>
        <authorList>
            <consortium name="Maize Genome Sequencing Project"/>
            <person name="Ware D."/>
        </authorList>
    </citation>
    <scope>NUCLEOTIDE SEQUENCE [LARGE SCALE GENOMIC DNA]</scope>
    <source>
        <tissue evidence="4">Seedling</tissue>
    </source>
</reference>
<keyword evidence="2" id="KW-0539">Nucleus</keyword>
<protein>
    <submittedName>
        <fullName evidence="4">D111/G-patch domain-containing protein</fullName>
    </submittedName>
</protein>
<dbReference type="eggNOG" id="KOG2809">
    <property type="taxonomic scope" value="Eukaryota"/>
</dbReference>
<evidence type="ECO:0000313" key="4">
    <source>
        <dbReference type="EMBL" id="ONL93155.1"/>
    </source>
</evidence>
<dbReference type="SMART" id="SM00443">
    <property type="entry name" value="G_patch"/>
    <property type="match status" value="1"/>
</dbReference>
<evidence type="ECO:0000256" key="2">
    <source>
        <dbReference type="ARBA" id="ARBA00023242"/>
    </source>
</evidence>
<dbReference type="InterPro" id="IPR000467">
    <property type="entry name" value="G_patch_dom"/>
</dbReference>
<dbReference type="Pfam" id="PF25879">
    <property type="entry name" value="WHD_LYAR"/>
    <property type="match status" value="1"/>
</dbReference>
<feature type="region of interest" description="Disordered" evidence="3">
    <location>
        <begin position="1"/>
        <end position="59"/>
    </location>
</feature>
<feature type="region of interest" description="Disordered" evidence="3">
    <location>
        <begin position="315"/>
        <end position="352"/>
    </location>
</feature>
<comment type="subcellular location">
    <subcellularLocation>
        <location evidence="1">Nucleus</location>
    </subcellularLocation>
</comment>
<dbReference type="GO" id="GO:0003676">
    <property type="term" value="F:nucleic acid binding"/>
    <property type="evidence" value="ECO:0007669"/>
    <property type="project" value="InterPro"/>
</dbReference>
<dbReference type="PROSITE" id="PS50174">
    <property type="entry name" value="G_PATCH"/>
    <property type="match status" value="1"/>
</dbReference>
<dbReference type="EMBL" id="CM007647">
    <property type="protein sequence ID" value="ONL93155.1"/>
    <property type="molecule type" value="Genomic_DNA"/>
</dbReference>
<gene>
    <name evidence="4" type="ORF">ZEAMMB73_Zm00001d027444</name>
</gene>
<feature type="compositionally biased region" description="Acidic residues" evidence="3">
    <location>
        <begin position="321"/>
        <end position="344"/>
    </location>
</feature>
<dbReference type="ExpressionAtlas" id="A0A1D6JM58">
    <property type="expression patterns" value="baseline and differential"/>
</dbReference>
<proteinExistence type="predicted"/>
<dbReference type="AlphaFoldDB" id="A0A1D6JM58"/>
<dbReference type="PANTHER" id="PTHR23149">
    <property type="entry name" value="G PATCH DOMAIN CONTAINING PROTEIN"/>
    <property type="match status" value="1"/>
</dbReference>
<dbReference type="PANTHER" id="PTHR23149:SF9">
    <property type="entry name" value="G PATCH DOMAIN-CONTAINING PROTEIN 4"/>
    <property type="match status" value="1"/>
</dbReference>
<evidence type="ECO:0000256" key="3">
    <source>
        <dbReference type="SAM" id="MobiDB-lite"/>
    </source>
</evidence>
<accession>A0A1D6JM58</accession>
<feature type="region of interest" description="Disordered" evidence="3">
    <location>
        <begin position="148"/>
        <end position="193"/>
    </location>
</feature>
<dbReference type="Pfam" id="PF01585">
    <property type="entry name" value="G-patch"/>
    <property type="match status" value="1"/>
</dbReference>
<dbReference type="OMA" id="NERTMFY"/>
<evidence type="ECO:0000256" key="1">
    <source>
        <dbReference type="ARBA" id="ARBA00004123"/>
    </source>
</evidence>
<dbReference type="InterPro" id="IPR050656">
    <property type="entry name" value="PINX1"/>
</dbReference>
<dbReference type="PaxDb" id="4577-GRMZM2G089976_P01"/>
<dbReference type="InterPro" id="IPR058719">
    <property type="entry name" value="WHD_LYAR"/>
</dbReference>
<organism evidence="4">
    <name type="scientific">Zea mays</name>
    <name type="common">Maize</name>
    <dbReference type="NCBI Taxonomy" id="4577"/>
    <lineage>
        <taxon>Eukaryota</taxon>
        <taxon>Viridiplantae</taxon>
        <taxon>Streptophyta</taxon>
        <taxon>Embryophyta</taxon>
        <taxon>Tracheophyta</taxon>
        <taxon>Spermatophyta</taxon>
        <taxon>Magnoliopsida</taxon>
        <taxon>Liliopsida</taxon>
        <taxon>Poales</taxon>
        <taxon>Poaceae</taxon>
        <taxon>PACMAD clade</taxon>
        <taxon>Panicoideae</taxon>
        <taxon>Andropogonodae</taxon>
        <taxon>Andropogoneae</taxon>
        <taxon>Tripsacinae</taxon>
        <taxon>Zea</taxon>
    </lineage>
</organism>
<name>A0A1D6JM58_MAIZE</name>
<feature type="compositionally biased region" description="Basic and acidic residues" evidence="3">
    <location>
        <begin position="160"/>
        <end position="173"/>
    </location>
</feature>
<sequence>MGAITNPPSPNIEAKSTASKRPTRIARVSSLPPPATQERARLLPGGGEAATIQRSRGAMAAPEAPACYVGIARQSAAFRLMKQMGWEEGEGLGKDKQGIKGHVRVKNKQDTLGVGVDSPHNKWVYDTTQFDNILKKLKVQSANPVQEEVAAVESDSPDITPKKDKSAKHEVTKVTRPQGRYKKRERGKSVNSYSATDLQGILVRKNEDNSKVDQKLEPTCLDEPDPIICLDAVSQADDVNWWGHKFGFLSGGFLGAKSRKNKSSQKDLANVRQTFAEEDQENLYNLVQDKATSGKQGLGIKGLPMKVAGQRWKGNKTSFVDSDDDNSAQSDEYSEIEENGDEEEHISASESIDTDKNADKELLVDARPKTKVKKLCKRILRQAPSQSMKLKDLKVAVEEHSNVVFSSFSGRREALLFLKKKLQGSRKFNVDGKKVQLVS</sequence>